<organism evidence="1 2">
    <name type="scientific">Tunturiibacter empetritectus</name>
    <dbReference type="NCBI Taxonomy" id="3069691"/>
    <lineage>
        <taxon>Bacteria</taxon>
        <taxon>Pseudomonadati</taxon>
        <taxon>Acidobacteriota</taxon>
        <taxon>Terriglobia</taxon>
        <taxon>Terriglobales</taxon>
        <taxon>Acidobacteriaceae</taxon>
        <taxon>Tunturiibacter</taxon>
    </lineage>
</organism>
<proteinExistence type="predicted"/>
<dbReference type="AlphaFoldDB" id="A0A7W8MR48"/>
<dbReference type="EMBL" id="JACHDY010000002">
    <property type="protein sequence ID" value="MBB5317441.1"/>
    <property type="molecule type" value="Genomic_DNA"/>
</dbReference>
<keyword evidence="2" id="KW-1185">Reference proteome</keyword>
<protein>
    <submittedName>
        <fullName evidence="1">Uncharacterized protein</fullName>
    </submittedName>
</protein>
<evidence type="ECO:0000313" key="2">
    <source>
        <dbReference type="Proteomes" id="UP000568106"/>
    </source>
</evidence>
<evidence type="ECO:0000313" key="1">
    <source>
        <dbReference type="EMBL" id="MBB5317441.1"/>
    </source>
</evidence>
<comment type="caution">
    <text evidence="1">The sequence shown here is derived from an EMBL/GenBank/DDBJ whole genome shotgun (WGS) entry which is preliminary data.</text>
</comment>
<gene>
    <name evidence="1" type="ORF">HDF09_002110</name>
</gene>
<dbReference type="Proteomes" id="UP000568106">
    <property type="component" value="Unassembled WGS sequence"/>
</dbReference>
<accession>A0A7W8MR48</accession>
<sequence length="77" mass="8817">MSLQCRAQRSASDLSWEVFHVKNLMLICNLIQNGSAPFDDINSYHMPSWTTLDLGARYVFGREKTMAILAGNKRLRQ</sequence>
<name>A0A7W8MR48_9BACT</name>
<reference evidence="1" key="1">
    <citation type="submission" date="2020-08" db="EMBL/GenBank/DDBJ databases">
        <title>Genomic Encyclopedia of Type Strains, Phase IV (KMG-V): Genome sequencing to study the core and pangenomes of soil and plant-associated prokaryotes.</title>
        <authorList>
            <person name="Whitman W."/>
        </authorList>
    </citation>
    <scope>NUCLEOTIDE SEQUENCE [LARGE SCALE GENOMIC DNA]</scope>
    <source>
        <strain evidence="1">M8UP27</strain>
    </source>
</reference>